<dbReference type="GO" id="GO:0003676">
    <property type="term" value="F:nucleic acid binding"/>
    <property type="evidence" value="ECO:0007669"/>
    <property type="project" value="InterPro"/>
</dbReference>
<evidence type="ECO:0000256" key="1">
    <source>
        <dbReference type="ARBA" id="ARBA00022722"/>
    </source>
</evidence>
<dbReference type="SMART" id="SM00479">
    <property type="entry name" value="EXOIII"/>
    <property type="match status" value="1"/>
</dbReference>
<dbReference type="Gene3D" id="3.30.420.10">
    <property type="entry name" value="Ribonuclease H-like superfamily/Ribonuclease H"/>
    <property type="match status" value="1"/>
</dbReference>
<dbReference type="Proteomes" id="UP000807504">
    <property type="component" value="Unassembled WGS sequence"/>
</dbReference>
<keyword evidence="2" id="KW-0378">Hydrolase</keyword>
<dbReference type="PANTHER" id="PTHR23044:SF61">
    <property type="entry name" value="3'-5' EXORIBONUCLEASE 1-RELATED"/>
    <property type="match status" value="1"/>
</dbReference>
<protein>
    <submittedName>
        <fullName evidence="5">ERI1 exoribonuclease 3 like protein</fullName>
    </submittedName>
</protein>
<dbReference type="PANTHER" id="PTHR23044">
    <property type="entry name" value="3'-5' EXONUCLEASE ERI1-RELATED"/>
    <property type="match status" value="1"/>
</dbReference>
<sequence>MTCKRTYSDTAASVEEKISLTTPAFVKLPPRTGKFNKQKFDYFLVLDFEATCDSPKTLVPQEVIEFPVLKINSGTFETESMFHSYVKPVINPELTKFCTQLTGITQEMVDNQPIFEDVFEKFQRWMQEEKLLDKNTKIAFVTVGDWDLKYLFPIQCKGLRIPVADYMRSWINLKVSFAEMTTVYPRNMITMMKYCQLEHEGRLHSGLDDCKNIARVLRDLAERGLVYELNGGLVKRG</sequence>
<dbReference type="InterPro" id="IPR012337">
    <property type="entry name" value="RNaseH-like_sf"/>
</dbReference>
<evidence type="ECO:0000313" key="5">
    <source>
        <dbReference type="EMBL" id="KAF8788077.1"/>
    </source>
</evidence>
<dbReference type="InterPro" id="IPR036397">
    <property type="entry name" value="RNaseH_sf"/>
</dbReference>
<reference evidence="5" key="1">
    <citation type="journal article" date="2020" name="bioRxiv">
        <title>Chromosome-level reference genome of the European wasp spider Argiope bruennichi: a resource for studies on range expansion and evolutionary adaptation.</title>
        <authorList>
            <person name="Sheffer M.M."/>
            <person name="Hoppe A."/>
            <person name="Krehenwinkel H."/>
            <person name="Uhl G."/>
            <person name="Kuss A.W."/>
            <person name="Jensen L."/>
            <person name="Jensen C."/>
            <person name="Gillespie R.G."/>
            <person name="Hoff K.J."/>
            <person name="Prost S."/>
        </authorList>
    </citation>
    <scope>NUCLEOTIDE SEQUENCE</scope>
</reference>
<evidence type="ECO:0000256" key="3">
    <source>
        <dbReference type="ARBA" id="ARBA00022839"/>
    </source>
</evidence>
<feature type="domain" description="Exonuclease" evidence="4">
    <location>
        <begin position="42"/>
        <end position="226"/>
    </location>
</feature>
<gene>
    <name evidence="5" type="ORF">HNY73_009612</name>
</gene>
<dbReference type="Pfam" id="PF00929">
    <property type="entry name" value="RNase_T"/>
    <property type="match status" value="1"/>
</dbReference>
<evidence type="ECO:0000259" key="4">
    <source>
        <dbReference type="SMART" id="SM00479"/>
    </source>
</evidence>
<dbReference type="GO" id="GO:0000175">
    <property type="term" value="F:3'-5'-RNA exonuclease activity"/>
    <property type="evidence" value="ECO:0007669"/>
    <property type="project" value="InterPro"/>
</dbReference>
<comment type="caution">
    <text evidence="5">The sequence shown here is derived from an EMBL/GenBank/DDBJ whole genome shotgun (WGS) entry which is preliminary data.</text>
</comment>
<keyword evidence="1" id="KW-0540">Nuclease</keyword>
<organism evidence="5 6">
    <name type="scientific">Argiope bruennichi</name>
    <name type="common">Wasp spider</name>
    <name type="synonym">Aranea bruennichi</name>
    <dbReference type="NCBI Taxonomy" id="94029"/>
    <lineage>
        <taxon>Eukaryota</taxon>
        <taxon>Metazoa</taxon>
        <taxon>Ecdysozoa</taxon>
        <taxon>Arthropoda</taxon>
        <taxon>Chelicerata</taxon>
        <taxon>Arachnida</taxon>
        <taxon>Araneae</taxon>
        <taxon>Araneomorphae</taxon>
        <taxon>Entelegynae</taxon>
        <taxon>Araneoidea</taxon>
        <taxon>Araneidae</taxon>
        <taxon>Argiope</taxon>
    </lineage>
</organism>
<dbReference type="CDD" id="cd06133">
    <property type="entry name" value="ERI-1_3'hExo_like"/>
    <property type="match status" value="1"/>
</dbReference>
<proteinExistence type="predicted"/>
<accession>A0A8T0FA09</accession>
<dbReference type="InterPro" id="IPR051274">
    <property type="entry name" value="3-5_Exoribonuclease"/>
</dbReference>
<dbReference type="SUPFAM" id="SSF53098">
    <property type="entry name" value="Ribonuclease H-like"/>
    <property type="match status" value="1"/>
</dbReference>
<dbReference type="InterPro" id="IPR047201">
    <property type="entry name" value="ERI-1_3'hExo-like"/>
</dbReference>
<name>A0A8T0FA09_ARGBR</name>
<keyword evidence="3" id="KW-0269">Exonuclease</keyword>
<reference evidence="5" key="2">
    <citation type="submission" date="2020-06" db="EMBL/GenBank/DDBJ databases">
        <authorList>
            <person name="Sheffer M."/>
        </authorList>
    </citation>
    <scope>NUCLEOTIDE SEQUENCE</scope>
</reference>
<dbReference type="AlphaFoldDB" id="A0A8T0FA09"/>
<evidence type="ECO:0000313" key="6">
    <source>
        <dbReference type="Proteomes" id="UP000807504"/>
    </source>
</evidence>
<keyword evidence="6" id="KW-1185">Reference proteome</keyword>
<dbReference type="EMBL" id="JABXBU010000015">
    <property type="protein sequence ID" value="KAF8788077.1"/>
    <property type="molecule type" value="Genomic_DNA"/>
</dbReference>
<dbReference type="InterPro" id="IPR013520">
    <property type="entry name" value="Ribonucl_H"/>
</dbReference>
<evidence type="ECO:0000256" key="2">
    <source>
        <dbReference type="ARBA" id="ARBA00022801"/>
    </source>
</evidence>